<dbReference type="RefSeq" id="WP_194555993.1">
    <property type="nucleotide sequence ID" value="NZ_JADKMY010000001.1"/>
</dbReference>
<dbReference type="SUPFAM" id="SSF53335">
    <property type="entry name" value="S-adenosyl-L-methionine-dependent methyltransferases"/>
    <property type="match status" value="1"/>
</dbReference>
<proteinExistence type="predicted"/>
<accession>A0ABR9ZI85</accession>
<dbReference type="GO" id="GO:0032259">
    <property type="term" value="P:methylation"/>
    <property type="evidence" value="ECO:0007669"/>
    <property type="project" value="UniProtKB-KW"/>
</dbReference>
<dbReference type="Gene3D" id="3.40.50.150">
    <property type="entry name" value="Vaccinia Virus protein VP39"/>
    <property type="match status" value="1"/>
</dbReference>
<dbReference type="PANTHER" id="PTHR43591">
    <property type="entry name" value="METHYLTRANSFERASE"/>
    <property type="match status" value="1"/>
</dbReference>
<dbReference type="InterPro" id="IPR013216">
    <property type="entry name" value="Methyltransf_11"/>
</dbReference>
<dbReference type="InterPro" id="IPR029063">
    <property type="entry name" value="SAM-dependent_MTases_sf"/>
</dbReference>
<comment type="caution">
    <text evidence="2">The sequence shown here is derived from an EMBL/GenBank/DDBJ whole genome shotgun (WGS) entry which is preliminary data.</text>
</comment>
<dbReference type="Proteomes" id="UP000635902">
    <property type="component" value="Unassembled WGS sequence"/>
</dbReference>
<dbReference type="Pfam" id="PF08241">
    <property type="entry name" value="Methyltransf_11"/>
    <property type="match status" value="1"/>
</dbReference>
<dbReference type="PANTHER" id="PTHR43591:SF24">
    <property type="entry name" value="2-METHOXY-6-POLYPRENYL-1,4-BENZOQUINOL METHYLASE, MITOCHONDRIAL"/>
    <property type="match status" value="1"/>
</dbReference>
<keyword evidence="2" id="KW-0808">Transferase</keyword>
<evidence type="ECO:0000259" key="1">
    <source>
        <dbReference type="Pfam" id="PF08241"/>
    </source>
</evidence>
<protein>
    <submittedName>
        <fullName evidence="2">Methyltransferase domain-containing protein</fullName>
    </submittedName>
</protein>
<evidence type="ECO:0000313" key="3">
    <source>
        <dbReference type="Proteomes" id="UP000635902"/>
    </source>
</evidence>
<dbReference type="GO" id="GO:0008168">
    <property type="term" value="F:methyltransferase activity"/>
    <property type="evidence" value="ECO:0007669"/>
    <property type="project" value="UniProtKB-KW"/>
</dbReference>
<name>A0ABR9ZI85_9CORY</name>
<keyword evidence="2" id="KW-0489">Methyltransferase</keyword>
<gene>
    <name evidence="2" type="ORF">IRY30_03540</name>
</gene>
<dbReference type="CDD" id="cd02440">
    <property type="entry name" value="AdoMet_MTases"/>
    <property type="match status" value="1"/>
</dbReference>
<evidence type="ECO:0000313" key="2">
    <source>
        <dbReference type="EMBL" id="MBF4553157.1"/>
    </source>
</evidence>
<sequence length="254" mass="27706">MSDSRVSRSHWDADAARYVTEHADYLDDFYWCPERLRESEAHLLGDVSGQRILELGAGTAPCSEWVAAHGGFAVAQDISAAMLRAGQGAGAHRVQSDAAELPFLSSVFDATFSSFGALPFVADLPQALREIKRVLKPGGRCVLASNHPMAWVFPDDPGPAGLLAQVPYFERAYEEFGEDNPTPPSDDPQVNASARTYAEYHHTVGDWVRAHALAGLQLEDVIEPEWVPGTPQWGQWSELRGSVFPGTAIFISRG</sequence>
<organism evidence="2 3">
    <name type="scientific">Corynebacterium suicordis DSM 45110</name>
    <dbReference type="NCBI Taxonomy" id="1121369"/>
    <lineage>
        <taxon>Bacteria</taxon>
        <taxon>Bacillati</taxon>
        <taxon>Actinomycetota</taxon>
        <taxon>Actinomycetes</taxon>
        <taxon>Mycobacteriales</taxon>
        <taxon>Corynebacteriaceae</taxon>
        <taxon>Corynebacterium</taxon>
    </lineage>
</organism>
<keyword evidence="3" id="KW-1185">Reference proteome</keyword>
<dbReference type="EMBL" id="JADKMY010000001">
    <property type="protein sequence ID" value="MBF4553157.1"/>
    <property type="molecule type" value="Genomic_DNA"/>
</dbReference>
<reference evidence="2 3" key="1">
    <citation type="submission" date="2020-10" db="EMBL/GenBank/DDBJ databases">
        <title>Novel species in genus Corynebacterium.</title>
        <authorList>
            <person name="Zhang G."/>
        </authorList>
    </citation>
    <scope>NUCLEOTIDE SEQUENCE [LARGE SCALE GENOMIC DNA]</scope>
    <source>
        <strain evidence="2 3">DSM 45110</strain>
    </source>
</reference>
<feature type="domain" description="Methyltransferase type 11" evidence="1">
    <location>
        <begin position="53"/>
        <end position="143"/>
    </location>
</feature>